<evidence type="ECO:0000313" key="3">
    <source>
        <dbReference type="EMBL" id="PNX81106.1"/>
    </source>
</evidence>
<dbReference type="Pfam" id="PF13976">
    <property type="entry name" value="gag_pre-integrs"/>
    <property type="match status" value="1"/>
</dbReference>
<dbReference type="AlphaFoldDB" id="A0A2K3LRE0"/>
<reference evidence="3 4" key="2">
    <citation type="journal article" date="2017" name="Front. Plant Sci.">
        <title>Gene Classification and Mining of Molecular Markers Useful in Red Clover (Trifolium pratense) Breeding.</title>
        <authorList>
            <person name="Istvanek J."/>
            <person name="Dluhosova J."/>
            <person name="Dluhos P."/>
            <person name="Patkova L."/>
            <person name="Nedelnik J."/>
            <person name="Repkova J."/>
        </authorList>
    </citation>
    <scope>NUCLEOTIDE SEQUENCE [LARGE SCALE GENOMIC DNA]</scope>
    <source>
        <strain evidence="4">cv. Tatra</strain>
        <tissue evidence="3">Young leaves</tissue>
    </source>
</reference>
<dbReference type="Pfam" id="PF14223">
    <property type="entry name" value="Retrotran_gag_2"/>
    <property type="match status" value="1"/>
</dbReference>
<dbReference type="InterPro" id="IPR025724">
    <property type="entry name" value="GAG-pre-integrase_dom"/>
</dbReference>
<accession>A0A2K3LRE0</accession>
<sequence length="559" mass="62504">MSSAAQTNQKNDLPSTISVKLDRENFPLWKSLVLPLIKGSKLDGYLLGTKKCPEQYITSNDTSSKKSNPEFEDWLAHDQQILGWLRNSMTEGIATQLLHCETSKELWDEAQGLAGAHTRSRVIYLKSEFHSSRKGEMKMEEYLIKMKGLADKLKLAGSAISNSDLVIQTLNGLDMDYNPVVVKLSDQIDLSWVELQAQLLAFESRLEQLNNINNLNLNATANVANKTKFSGNRFNSRGNWRGSNFRGMRGGRGKGRFHNSKPVCQVCTGSHTAINCFYRFDKSYTGPNYSNSENEKQGTHNAFVASPYNGQDYEWYFDSGASNHVTHQADRFEDLTEHTGKNSLMVGNGEKLKIVASGSSKINTVNLHNVLYVPQITKNLLSVSKLTSDNNAIVEFDHDYCYVKDKVTGKVLLKGRLKDGLYQLSDATQTNKDSCVYLSVKESWHRKLGHPNNKALDRVLKICNVKTSPSDQLEFCEACQLGKSHLLPFKSSSSHAQEFLELVHTDVWGPAPINSISGFKYYVHFVDDLSSPSKNAIDLLVGGILHCSIFDKQDTVTGH</sequence>
<feature type="domain" description="Retrovirus-related Pol polyprotein from transposon TNT 1-94-like beta-barrel" evidence="2">
    <location>
        <begin position="315"/>
        <end position="389"/>
    </location>
</feature>
<dbReference type="PANTHER" id="PTHR47481:SF22">
    <property type="entry name" value="RETROTRANSPOSON GAG DOMAIN-CONTAINING PROTEIN"/>
    <property type="match status" value="1"/>
</dbReference>
<feature type="domain" description="GAG-pre-integrase" evidence="1">
    <location>
        <begin position="420"/>
        <end position="484"/>
    </location>
</feature>
<keyword evidence="3" id="KW-0675">Receptor</keyword>
<dbReference type="PANTHER" id="PTHR47481">
    <property type="match status" value="1"/>
</dbReference>
<gene>
    <name evidence="3" type="ORF">L195_g037121</name>
</gene>
<protein>
    <submittedName>
        <fullName evidence="3">Glutamate receptor</fullName>
    </submittedName>
</protein>
<name>A0A2K3LRE0_TRIPR</name>
<comment type="caution">
    <text evidence="3">The sequence shown here is derived from an EMBL/GenBank/DDBJ whole genome shotgun (WGS) entry which is preliminary data.</text>
</comment>
<dbReference type="EMBL" id="ASHM01039230">
    <property type="protein sequence ID" value="PNX81106.1"/>
    <property type="molecule type" value="Genomic_DNA"/>
</dbReference>
<dbReference type="Pfam" id="PF22936">
    <property type="entry name" value="Pol_BBD"/>
    <property type="match status" value="1"/>
</dbReference>
<evidence type="ECO:0000259" key="2">
    <source>
        <dbReference type="Pfam" id="PF22936"/>
    </source>
</evidence>
<evidence type="ECO:0000313" key="4">
    <source>
        <dbReference type="Proteomes" id="UP000236291"/>
    </source>
</evidence>
<evidence type="ECO:0000259" key="1">
    <source>
        <dbReference type="Pfam" id="PF13976"/>
    </source>
</evidence>
<proteinExistence type="predicted"/>
<dbReference type="Proteomes" id="UP000236291">
    <property type="component" value="Unassembled WGS sequence"/>
</dbReference>
<dbReference type="InterPro" id="IPR054722">
    <property type="entry name" value="PolX-like_BBD"/>
</dbReference>
<reference evidence="3 4" key="1">
    <citation type="journal article" date="2014" name="Am. J. Bot.">
        <title>Genome assembly and annotation for red clover (Trifolium pratense; Fabaceae).</title>
        <authorList>
            <person name="Istvanek J."/>
            <person name="Jaros M."/>
            <person name="Krenek A."/>
            <person name="Repkova J."/>
        </authorList>
    </citation>
    <scope>NUCLEOTIDE SEQUENCE [LARGE SCALE GENOMIC DNA]</scope>
    <source>
        <strain evidence="4">cv. Tatra</strain>
        <tissue evidence="3">Young leaves</tissue>
    </source>
</reference>
<organism evidence="3 4">
    <name type="scientific">Trifolium pratense</name>
    <name type="common">Red clover</name>
    <dbReference type="NCBI Taxonomy" id="57577"/>
    <lineage>
        <taxon>Eukaryota</taxon>
        <taxon>Viridiplantae</taxon>
        <taxon>Streptophyta</taxon>
        <taxon>Embryophyta</taxon>
        <taxon>Tracheophyta</taxon>
        <taxon>Spermatophyta</taxon>
        <taxon>Magnoliopsida</taxon>
        <taxon>eudicotyledons</taxon>
        <taxon>Gunneridae</taxon>
        <taxon>Pentapetalae</taxon>
        <taxon>rosids</taxon>
        <taxon>fabids</taxon>
        <taxon>Fabales</taxon>
        <taxon>Fabaceae</taxon>
        <taxon>Papilionoideae</taxon>
        <taxon>50 kb inversion clade</taxon>
        <taxon>NPAAA clade</taxon>
        <taxon>Hologalegina</taxon>
        <taxon>IRL clade</taxon>
        <taxon>Trifolieae</taxon>
        <taxon>Trifolium</taxon>
    </lineage>
</organism>